<keyword evidence="9" id="KW-1185">Reference proteome</keyword>
<evidence type="ECO:0000256" key="5">
    <source>
        <dbReference type="ARBA" id="ARBA00023136"/>
    </source>
</evidence>
<evidence type="ECO:0000256" key="4">
    <source>
        <dbReference type="ARBA" id="ARBA00022989"/>
    </source>
</evidence>
<evidence type="ECO:0000256" key="1">
    <source>
        <dbReference type="ARBA" id="ARBA00004127"/>
    </source>
</evidence>
<evidence type="ECO:0000256" key="2">
    <source>
        <dbReference type="ARBA" id="ARBA00006565"/>
    </source>
</evidence>
<evidence type="ECO:0000313" key="9">
    <source>
        <dbReference type="Proteomes" id="UP001165289"/>
    </source>
</evidence>
<name>A0AAV7JL03_9METZ</name>
<evidence type="ECO:0000256" key="3">
    <source>
        <dbReference type="ARBA" id="ARBA00022692"/>
    </source>
</evidence>
<feature type="transmembrane region" description="Helical" evidence="6">
    <location>
        <begin position="83"/>
        <end position="108"/>
    </location>
</feature>
<keyword evidence="4 6" id="KW-1133">Transmembrane helix</keyword>
<dbReference type="PANTHER" id="PTHR21324">
    <property type="entry name" value="FASTING-INDUCIBLE INTEGRAL MEMBRANE PROTEIN TM6P1-RELATED"/>
    <property type="match status" value="1"/>
</dbReference>
<gene>
    <name evidence="8" type="ORF">LOD99_6641</name>
</gene>
<evidence type="ECO:0000259" key="7">
    <source>
        <dbReference type="Pfam" id="PF10277"/>
    </source>
</evidence>
<comment type="similarity">
    <text evidence="2">Belongs to the DRAM/TMEM150 family.</text>
</comment>
<comment type="caution">
    <text evidence="8">The sequence shown here is derived from an EMBL/GenBank/DDBJ whole genome shotgun (WGS) entry which is preliminary data.</text>
</comment>
<comment type="subcellular location">
    <subcellularLocation>
        <location evidence="1">Endomembrane system</location>
        <topology evidence="1">Multi-pass membrane protein</topology>
    </subcellularLocation>
</comment>
<feature type="domain" description="CWH43-like N-terminal" evidence="7">
    <location>
        <begin position="6"/>
        <end position="246"/>
    </location>
</feature>
<keyword evidence="3 6" id="KW-0812">Transmembrane</keyword>
<feature type="transmembrane region" description="Helical" evidence="6">
    <location>
        <begin position="152"/>
        <end position="180"/>
    </location>
</feature>
<evidence type="ECO:0000313" key="8">
    <source>
        <dbReference type="EMBL" id="KAI6649637.1"/>
    </source>
</evidence>
<dbReference type="AlphaFoldDB" id="A0AAV7JL03"/>
<dbReference type="EMBL" id="JAKMXF010000319">
    <property type="protein sequence ID" value="KAI6649637.1"/>
    <property type="molecule type" value="Genomic_DNA"/>
</dbReference>
<feature type="transmembrane region" description="Helical" evidence="6">
    <location>
        <begin position="51"/>
        <end position="71"/>
    </location>
</feature>
<evidence type="ECO:0000256" key="6">
    <source>
        <dbReference type="SAM" id="Phobius"/>
    </source>
</evidence>
<sequence length="274" mass="31592">MYLFPIWYLIIITCVEFALGLLLTYTLGVIQGNFRPIFPYISDTGAYPIENGFFVLVFAITSFLVIIIIYIRFKDAHTHLEGLFHRIFNFIVLVIGVAAIFFLMGVAAFESDDSSLSSKFHFTCAGLTIFLELFFEIGQVIIGIMLPPKRVWWKWIVFAIQLSITTICLVLAIFFFALIFHPSRVFYRENRNSTMVDTITSDLQNNATQVEFFNLGLRIDYARACTEWMLFVLVVAFYFTFIPDFNRIQVNLVITRPKDIIIMEKVPTGEVQTS</sequence>
<feature type="transmembrane region" description="Helical" evidence="6">
    <location>
        <begin position="120"/>
        <end position="146"/>
    </location>
</feature>
<keyword evidence="5 6" id="KW-0472">Membrane</keyword>
<accession>A0AAV7JL03</accession>
<dbReference type="InterPro" id="IPR050911">
    <property type="entry name" value="DRAM/TMEM150_Autophagy_Mod"/>
</dbReference>
<protein>
    <submittedName>
        <fullName evidence="8">DNA damage-regulated autophagy modulator protein 1-like</fullName>
    </submittedName>
</protein>
<dbReference type="InterPro" id="IPR019402">
    <property type="entry name" value="CWH43_N"/>
</dbReference>
<dbReference type="GO" id="GO:0012505">
    <property type="term" value="C:endomembrane system"/>
    <property type="evidence" value="ECO:0007669"/>
    <property type="project" value="UniProtKB-SubCell"/>
</dbReference>
<organism evidence="8 9">
    <name type="scientific">Oopsacas minuta</name>
    <dbReference type="NCBI Taxonomy" id="111878"/>
    <lineage>
        <taxon>Eukaryota</taxon>
        <taxon>Metazoa</taxon>
        <taxon>Porifera</taxon>
        <taxon>Hexactinellida</taxon>
        <taxon>Hexasterophora</taxon>
        <taxon>Lyssacinosida</taxon>
        <taxon>Leucopsacidae</taxon>
        <taxon>Oopsacas</taxon>
    </lineage>
</organism>
<dbReference type="Proteomes" id="UP001165289">
    <property type="component" value="Unassembled WGS sequence"/>
</dbReference>
<feature type="transmembrane region" description="Helical" evidence="6">
    <location>
        <begin position="6"/>
        <end position="30"/>
    </location>
</feature>
<feature type="transmembrane region" description="Helical" evidence="6">
    <location>
        <begin position="221"/>
        <end position="241"/>
    </location>
</feature>
<proteinExistence type="inferred from homology"/>
<dbReference type="PANTHER" id="PTHR21324:SF2">
    <property type="entry name" value="EG:22E5.9 PROTEIN"/>
    <property type="match status" value="1"/>
</dbReference>
<reference evidence="8 9" key="1">
    <citation type="journal article" date="2023" name="BMC Biol.">
        <title>The compact genome of the sponge Oopsacas minuta (Hexactinellida) is lacking key metazoan core genes.</title>
        <authorList>
            <person name="Santini S."/>
            <person name="Schenkelaars Q."/>
            <person name="Jourda C."/>
            <person name="Duchesne M."/>
            <person name="Belahbib H."/>
            <person name="Rocher C."/>
            <person name="Selva M."/>
            <person name="Riesgo A."/>
            <person name="Vervoort M."/>
            <person name="Leys S.P."/>
            <person name="Kodjabachian L."/>
            <person name="Le Bivic A."/>
            <person name="Borchiellini C."/>
            <person name="Claverie J.M."/>
            <person name="Renard E."/>
        </authorList>
    </citation>
    <scope>NUCLEOTIDE SEQUENCE [LARGE SCALE GENOMIC DNA]</scope>
    <source>
        <strain evidence="8">SPO-2</strain>
    </source>
</reference>
<dbReference type="Pfam" id="PF10277">
    <property type="entry name" value="Frag1"/>
    <property type="match status" value="1"/>
</dbReference>